<dbReference type="SMART" id="SM00465">
    <property type="entry name" value="GIYc"/>
    <property type="match status" value="1"/>
</dbReference>
<reference evidence="4" key="1">
    <citation type="journal article" date="2019" name="Int. J. Syst. Evol. Microbiol.">
        <title>The Global Catalogue of Microorganisms (GCM) 10K type strain sequencing project: providing services to taxonomists for standard genome sequencing and annotation.</title>
        <authorList>
            <consortium name="The Broad Institute Genomics Platform"/>
            <consortium name="The Broad Institute Genome Sequencing Center for Infectious Disease"/>
            <person name="Wu L."/>
            <person name="Ma J."/>
        </authorList>
    </citation>
    <scope>NUCLEOTIDE SEQUENCE [LARGE SCALE GENOMIC DNA]</scope>
    <source>
        <strain evidence="4">CCUG 62114</strain>
    </source>
</reference>
<proteinExistence type="inferred from homology"/>
<gene>
    <name evidence="3" type="ORF">ACFQ1O_08610</name>
</gene>
<keyword evidence="4" id="KW-1185">Reference proteome</keyword>
<dbReference type="RefSeq" id="WP_377715409.1">
    <property type="nucleotide sequence ID" value="NZ_JBHTJM010000008.1"/>
</dbReference>
<protein>
    <submittedName>
        <fullName evidence="3">GIY-YIG nuclease family protein</fullName>
    </submittedName>
</protein>
<dbReference type="InterPro" id="IPR035901">
    <property type="entry name" value="GIY-YIG_endonuc_sf"/>
</dbReference>
<dbReference type="PANTHER" id="PTHR34477:SF5">
    <property type="entry name" value="BSL5627 PROTEIN"/>
    <property type="match status" value="1"/>
</dbReference>
<dbReference type="Gene3D" id="3.40.1440.10">
    <property type="entry name" value="GIY-YIG endonuclease"/>
    <property type="match status" value="1"/>
</dbReference>
<accession>A0ABW3I2T8</accession>
<dbReference type="CDD" id="cd10448">
    <property type="entry name" value="GIY-YIG_unchar_3"/>
    <property type="match status" value="1"/>
</dbReference>
<comment type="caution">
    <text evidence="3">The sequence shown here is derived from an EMBL/GenBank/DDBJ whole genome shotgun (WGS) entry which is preliminary data.</text>
</comment>
<sequence length="92" mass="11322">MKKYYCYILSNKNRTVLYVGFTNNLKQRLSRHKSGNGSVFTKKYNVYDLIYYEEFNDNIKARKREKQIKNWHKEWKWNLIKKSNPLLKVIEI</sequence>
<comment type="similarity">
    <text evidence="1">Belongs to the UPF0213 family.</text>
</comment>
<dbReference type="SUPFAM" id="SSF82771">
    <property type="entry name" value="GIY-YIG endonuclease"/>
    <property type="match status" value="1"/>
</dbReference>
<evidence type="ECO:0000256" key="1">
    <source>
        <dbReference type="ARBA" id="ARBA00007435"/>
    </source>
</evidence>
<name>A0ABW3I2T8_9FLAO</name>
<evidence type="ECO:0000259" key="2">
    <source>
        <dbReference type="PROSITE" id="PS50164"/>
    </source>
</evidence>
<evidence type="ECO:0000313" key="3">
    <source>
        <dbReference type="EMBL" id="MFD0964061.1"/>
    </source>
</evidence>
<dbReference type="InterPro" id="IPR000305">
    <property type="entry name" value="GIY-YIG_endonuc"/>
</dbReference>
<dbReference type="EMBL" id="JBHTJM010000008">
    <property type="protein sequence ID" value="MFD0964061.1"/>
    <property type="molecule type" value="Genomic_DNA"/>
</dbReference>
<dbReference type="PROSITE" id="PS50164">
    <property type="entry name" value="GIY_YIG"/>
    <property type="match status" value="1"/>
</dbReference>
<dbReference type="Pfam" id="PF01541">
    <property type="entry name" value="GIY-YIG"/>
    <property type="match status" value="1"/>
</dbReference>
<feature type="domain" description="GIY-YIG" evidence="2">
    <location>
        <begin position="2"/>
        <end position="79"/>
    </location>
</feature>
<dbReference type="PANTHER" id="PTHR34477">
    <property type="entry name" value="UPF0213 PROTEIN YHBQ"/>
    <property type="match status" value="1"/>
</dbReference>
<dbReference type="InterPro" id="IPR050190">
    <property type="entry name" value="UPF0213_domain"/>
</dbReference>
<evidence type="ECO:0000313" key="4">
    <source>
        <dbReference type="Proteomes" id="UP001596997"/>
    </source>
</evidence>
<organism evidence="3 4">
    <name type="scientific">Pseudofulvibacter geojedonensis</name>
    <dbReference type="NCBI Taxonomy" id="1123758"/>
    <lineage>
        <taxon>Bacteria</taxon>
        <taxon>Pseudomonadati</taxon>
        <taxon>Bacteroidota</taxon>
        <taxon>Flavobacteriia</taxon>
        <taxon>Flavobacteriales</taxon>
        <taxon>Flavobacteriaceae</taxon>
        <taxon>Pseudofulvibacter</taxon>
    </lineage>
</organism>
<dbReference type="Proteomes" id="UP001596997">
    <property type="component" value="Unassembled WGS sequence"/>
</dbReference>